<reference evidence="1 2" key="1">
    <citation type="submission" date="2024-04" db="EMBL/GenBank/DDBJ databases">
        <title>Tritrichomonas musculus Genome.</title>
        <authorList>
            <person name="Alves-Ferreira E."/>
            <person name="Grigg M."/>
            <person name="Lorenzi H."/>
            <person name="Galac M."/>
        </authorList>
    </citation>
    <scope>NUCLEOTIDE SEQUENCE [LARGE SCALE GENOMIC DNA]</scope>
    <source>
        <strain evidence="1 2">EAF2021</strain>
    </source>
</reference>
<evidence type="ECO:0008006" key="3">
    <source>
        <dbReference type="Google" id="ProtNLM"/>
    </source>
</evidence>
<dbReference type="SUPFAM" id="SSF49785">
    <property type="entry name" value="Galactose-binding domain-like"/>
    <property type="match status" value="1"/>
</dbReference>
<name>A0ABR2JTX6_9EUKA</name>
<dbReference type="EMBL" id="JAPFFF010000010">
    <property type="protein sequence ID" value="KAK8881315.1"/>
    <property type="molecule type" value="Genomic_DNA"/>
</dbReference>
<evidence type="ECO:0000313" key="1">
    <source>
        <dbReference type="EMBL" id="KAK8881315.1"/>
    </source>
</evidence>
<evidence type="ECO:0000313" key="2">
    <source>
        <dbReference type="Proteomes" id="UP001470230"/>
    </source>
</evidence>
<organism evidence="1 2">
    <name type="scientific">Tritrichomonas musculus</name>
    <dbReference type="NCBI Taxonomy" id="1915356"/>
    <lineage>
        <taxon>Eukaryota</taxon>
        <taxon>Metamonada</taxon>
        <taxon>Parabasalia</taxon>
        <taxon>Tritrichomonadida</taxon>
        <taxon>Tritrichomonadidae</taxon>
        <taxon>Tritrichomonas</taxon>
    </lineage>
</organism>
<dbReference type="Gene3D" id="2.60.120.260">
    <property type="entry name" value="Galactose-binding domain-like"/>
    <property type="match status" value="1"/>
</dbReference>
<protein>
    <recommendedName>
        <fullName evidence="3">BACK domain-containing protein</fullName>
    </recommendedName>
</protein>
<keyword evidence="2" id="KW-1185">Reference proteome</keyword>
<dbReference type="InterPro" id="IPR008979">
    <property type="entry name" value="Galactose-bd-like_sf"/>
</dbReference>
<proteinExistence type="predicted"/>
<comment type="caution">
    <text evidence="1">The sequence shown here is derived from an EMBL/GenBank/DDBJ whole genome shotgun (WGS) entry which is preliminary data.</text>
</comment>
<accession>A0ABR2JTX6</accession>
<gene>
    <name evidence="1" type="ORF">M9Y10_004050</name>
</gene>
<sequence>MTSKSIILSSAGLKNIIFDSNLENLFCFHFGDCKIVLNQMFAEFISPVVSRLKKTDSTIESIYFNDIFDEISNFYQISYHDLFADNIISLIKQLSSGFSVTIDQKQSVQLQLISIFLGNEELYNKINEIYPIDINESNIDYYLQYIQLFKYFSTTTNHFNFSNIIDFISSHFYSIDEEKLVRLPKSILYLIISNQQLKIESEDSLLNFIEIIFLEENDEKGEKLTINDFYEFIEFAGLSESKFHEFITSIKFDEMTNSMWNKFCHFFCKSSILSSEKLKENRYYRSPRNNTKNSESTFKGIIYQLTVENGCKNVHEEAIIDVSSSSTLGFNYAKYAVDFDDKNHFFESCNVPNSWLKYDFIDKKVRPNKYSIRSRHDRGKGGCHLRNWVIEGSNSRKNDEWEILDEQYDVTVLDDKNAEYTFTINPPLDENEFYRYLRIRQTDDNTEGNDHMALSALEFYGLIV</sequence>
<dbReference type="Proteomes" id="UP001470230">
    <property type="component" value="Unassembled WGS sequence"/>
</dbReference>